<dbReference type="Pfam" id="PF00816">
    <property type="entry name" value="Histone_HNS"/>
    <property type="match status" value="1"/>
</dbReference>
<evidence type="ECO:0000313" key="3">
    <source>
        <dbReference type="Proteomes" id="UP000271222"/>
    </source>
</evidence>
<name>A0A454TUD5_9RALS</name>
<comment type="caution">
    <text evidence="2">The sequence shown here is derived from an EMBL/GenBank/DDBJ whole genome shotgun (WGS) entry which is preliminary data.</text>
</comment>
<dbReference type="OrthoDB" id="5297879at2"/>
<accession>A0A454TUD5</accession>
<protein>
    <recommendedName>
        <fullName evidence="1">DNA-binding protein H-NS-like C-terminal domain-containing protein</fullName>
    </recommendedName>
</protein>
<proteinExistence type="predicted"/>
<dbReference type="SMART" id="SM00528">
    <property type="entry name" value="HNS"/>
    <property type="match status" value="1"/>
</dbReference>
<dbReference type="Gene3D" id="4.10.430.30">
    <property type="match status" value="1"/>
</dbReference>
<sequence length="62" mass="6836">MLRLATNQVCFVLASKKKAVAPKYQDPKTGATCSGRGPAPAWLDKNRDKFLIAQAHGLWLPR</sequence>
<dbReference type="SUPFAM" id="SSF81273">
    <property type="entry name" value="H-NS histone-like proteins"/>
    <property type="match status" value="1"/>
</dbReference>
<feature type="domain" description="DNA-binding protein H-NS-like C-terminal" evidence="1">
    <location>
        <begin position="14"/>
        <end position="52"/>
    </location>
</feature>
<dbReference type="AlphaFoldDB" id="A0A454TUD5"/>
<reference evidence="2 3" key="1">
    <citation type="submission" date="2018-10" db="EMBL/GenBank/DDBJ databases">
        <title>Draft Genome Sequence of Ralstonia pseudosolanacearum (R. solanacearum phylotype I) Strain Tg03 Isolated from Luffa cylindrica in China.</title>
        <authorList>
            <person name="Yuan G.-Q."/>
            <person name="Li Q.-Q."/>
            <person name="Zhang Y.-W."/>
        </authorList>
    </citation>
    <scope>NUCLEOTIDE SEQUENCE [LARGE SCALE GENOMIC DNA]</scope>
    <source>
        <strain evidence="2 3">Tg03</strain>
    </source>
</reference>
<gene>
    <name evidence="2" type="ORF">EGA29_08115</name>
</gene>
<dbReference type="Proteomes" id="UP000271222">
    <property type="component" value="Unassembled WGS sequence"/>
</dbReference>
<evidence type="ECO:0000259" key="1">
    <source>
        <dbReference type="SMART" id="SM00528"/>
    </source>
</evidence>
<dbReference type="GO" id="GO:0003677">
    <property type="term" value="F:DNA binding"/>
    <property type="evidence" value="ECO:0007669"/>
    <property type="project" value="InterPro"/>
</dbReference>
<organism evidence="2 3">
    <name type="scientific">Ralstonia pseudosolanacearum</name>
    <dbReference type="NCBI Taxonomy" id="1310165"/>
    <lineage>
        <taxon>Bacteria</taxon>
        <taxon>Pseudomonadati</taxon>
        <taxon>Pseudomonadota</taxon>
        <taxon>Betaproteobacteria</taxon>
        <taxon>Burkholderiales</taxon>
        <taxon>Burkholderiaceae</taxon>
        <taxon>Ralstonia</taxon>
        <taxon>Ralstonia solanacearum species complex</taxon>
    </lineage>
</organism>
<evidence type="ECO:0000313" key="2">
    <source>
        <dbReference type="EMBL" id="RNM08426.1"/>
    </source>
</evidence>
<dbReference type="InterPro" id="IPR027444">
    <property type="entry name" value="H-NS_C_dom"/>
</dbReference>
<dbReference type="EMBL" id="RJTL01000010">
    <property type="protein sequence ID" value="RNM08426.1"/>
    <property type="molecule type" value="Genomic_DNA"/>
</dbReference>